<dbReference type="PANTHER" id="PTHR48043:SF23">
    <property type="entry name" value="UDP-GLUCURONOSYLTRANSFERASE"/>
    <property type="match status" value="1"/>
</dbReference>
<dbReference type="SUPFAM" id="SSF53756">
    <property type="entry name" value="UDP-Glycosyltransferase/glycogen phosphorylase"/>
    <property type="match status" value="1"/>
</dbReference>
<evidence type="ECO:0000313" key="13">
    <source>
        <dbReference type="Proteomes" id="UP001328107"/>
    </source>
</evidence>
<evidence type="ECO:0000256" key="5">
    <source>
        <dbReference type="ARBA" id="ARBA00022692"/>
    </source>
</evidence>
<evidence type="ECO:0000256" key="1">
    <source>
        <dbReference type="ARBA" id="ARBA00004167"/>
    </source>
</evidence>
<keyword evidence="6 11" id="KW-0732">Signal</keyword>
<reference evidence="13" key="1">
    <citation type="submission" date="2022-10" db="EMBL/GenBank/DDBJ databases">
        <title>Genome assembly of Pristionchus species.</title>
        <authorList>
            <person name="Yoshida K."/>
            <person name="Sommer R.J."/>
        </authorList>
    </citation>
    <scope>NUCLEOTIDE SEQUENCE [LARGE SCALE GENOMIC DNA]</scope>
    <source>
        <strain evidence="13">RS5460</strain>
    </source>
</reference>
<feature type="transmembrane region" description="Helical" evidence="11">
    <location>
        <begin position="491"/>
        <end position="510"/>
    </location>
</feature>
<evidence type="ECO:0000313" key="12">
    <source>
        <dbReference type="EMBL" id="GMR37708.1"/>
    </source>
</evidence>
<evidence type="ECO:0000256" key="10">
    <source>
        <dbReference type="RuleBase" id="RU003718"/>
    </source>
</evidence>
<dbReference type="PANTHER" id="PTHR48043">
    <property type="entry name" value="EG:EG0003.4 PROTEIN-RELATED"/>
    <property type="match status" value="1"/>
</dbReference>
<proteinExistence type="inferred from homology"/>
<feature type="signal peptide" evidence="11">
    <location>
        <begin position="1"/>
        <end position="22"/>
    </location>
</feature>
<comment type="subcellular location">
    <subcellularLocation>
        <location evidence="1 11">Membrane</location>
        <topology evidence="1 11">Single-pass membrane protein</topology>
    </subcellularLocation>
</comment>
<evidence type="ECO:0000256" key="9">
    <source>
        <dbReference type="ARBA" id="ARBA00047475"/>
    </source>
</evidence>
<evidence type="ECO:0000256" key="11">
    <source>
        <dbReference type="RuleBase" id="RU362059"/>
    </source>
</evidence>
<evidence type="ECO:0000256" key="7">
    <source>
        <dbReference type="ARBA" id="ARBA00022989"/>
    </source>
</evidence>
<name>A0AAN4ZFS4_9BILA</name>
<evidence type="ECO:0000256" key="8">
    <source>
        <dbReference type="ARBA" id="ARBA00023136"/>
    </source>
</evidence>
<feature type="chain" id="PRO_5042666753" description="UDP-glucuronosyltransferase" evidence="11">
    <location>
        <begin position="23"/>
        <end position="528"/>
    </location>
</feature>
<keyword evidence="8 11" id="KW-0472">Membrane</keyword>
<keyword evidence="5 11" id="KW-0812">Transmembrane</keyword>
<protein>
    <recommendedName>
        <fullName evidence="11">UDP-glucuronosyltransferase</fullName>
        <ecNumber evidence="11">2.4.1.17</ecNumber>
    </recommendedName>
</protein>
<dbReference type="Pfam" id="PF00201">
    <property type="entry name" value="UDPGT"/>
    <property type="match status" value="1"/>
</dbReference>
<dbReference type="CDD" id="cd03784">
    <property type="entry name" value="GT1_Gtf-like"/>
    <property type="match status" value="1"/>
</dbReference>
<dbReference type="Gene3D" id="3.40.50.2000">
    <property type="entry name" value="Glycogen Phosphorylase B"/>
    <property type="match status" value="1"/>
</dbReference>
<comment type="caution">
    <text evidence="12">The sequence shown here is derived from an EMBL/GenBank/DDBJ whole genome shotgun (WGS) entry which is preliminary data.</text>
</comment>
<comment type="catalytic activity">
    <reaction evidence="9 11">
        <text>glucuronate acceptor + UDP-alpha-D-glucuronate = acceptor beta-D-glucuronoside + UDP + H(+)</text>
        <dbReference type="Rhea" id="RHEA:21032"/>
        <dbReference type="ChEBI" id="CHEBI:15378"/>
        <dbReference type="ChEBI" id="CHEBI:58052"/>
        <dbReference type="ChEBI" id="CHEBI:58223"/>
        <dbReference type="ChEBI" id="CHEBI:132367"/>
        <dbReference type="ChEBI" id="CHEBI:132368"/>
        <dbReference type="EC" id="2.4.1.17"/>
    </reaction>
</comment>
<comment type="similarity">
    <text evidence="2 10">Belongs to the UDP-glycosyltransferase family.</text>
</comment>
<evidence type="ECO:0000256" key="2">
    <source>
        <dbReference type="ARBA" id="ARBA00009995"/>
    </source>
</evidence>
<feature type="non-terminal residue" evidence="12">
    <location>
        <position position="1"/>
    </location>
</feature>
<evidence type="ECO:0000256" key="3">
    <source>
        <dbReference type="ARBA" id="ARBA00022676"/>
    </source>
</evidence>
<dbReference type="GO" id="GO:0015020">
    <property type="term" value="F:glucuronosyltransferase activity"/>
    <property type="evidence" value="ECO:0007669"/>
    <property type="project" value="UniProtKB-EC"/>
</dbReference>
<dbReference type="EMBL" id="BTRK01000002">
    <property type="protein sequence ID" value="GMR37708.1"/>
    <property type="molecule type" value="Genomic_DNA"/>
</dbReference>
<keyword evidence="13" id="KW-1185">Reference proteome</keyword>
<dbReference type="AlphaFoldDB" id="A0AAN4ZFS4"/>
<keyword evidence="3 10" id="KW-0328">Glycosyltransferase</keyword>
<gene>
    <name evidence="12" type="ORF">PMAYCL1PPCAC_07903</name>
</gene>
<evidence type="ECO:0000256" key="6">
    <source>
        <dbReference type="ARBA" id="ARBA00022729"/>
    </source>
</evidence>
<dbReference type="EC" id="2.4.1.17" evidence="11"/>
<keyword evidence="4 10" id="KW-0808">Transferase</keyword>
<dbReference type="Proteomes" id="UP001328107">
    <property type="component" value="Unassembled WGS sequence"/>
</dbReference>
<dbReference type="FunFam" id="3.40.50.2000:FF:000038">
    <property type="entry name" value="UDP-GlucuronosylTransferase"/>
    <property type="match status" value="1"/>
</dbReference>
<dbReference type="GO" id="GO:0016020">
    <property type="term" value="C:membrane"/>
    <property type="evidence" value="ECO:0007669"/>
    <property type="project" value="UniProtKB-SubCell"/>
</dbReference>
<dbReference type="InterPro" id="IPR050271">
    <property type="entry name" value="UDP-glycosyltransferase"/>
</dbReference>
<dbReference type="InterPro" id="IPR035595">
    <property type="entry name" value="UDP_glycos_trans_CS"/>
</dbReference>
<dbReference type="PROSITE" id="PS00375">
    <property type="entry name" value="UDPGT"/>
    <property type="match status" value="1"/>
</dbReference>
<sequence>EMKTSPALLLVVLLVVLPLLDAAKILMYDYKFQRSHVQFINTVAEILVDEGHDVVMLSNVLDGNLRDEGTNRVRRYFIEQSAEAEAVSFSSMGSNHWKSRGFYDWLKSFEMRKMAASMSGQCVAMLHDHHLIDQLSQEEFDVALTTPNDKCIYYVFFKAGISNYAVIDSHSTLLSSFQYSGIPDQLSTVPGRFSSCAEMNFSCRLKNFLIDTSMTLIPLFVRSDLRDRIEATFENAPQLHELMANVSMVFLNRIPAMDFPSLTTHTTVDIGGITTSSGNKSLNEHWSSILSLRPRTILISFGTIALSSDMPEEYKKSILQAIQSFPNVTFICKYEKPDDRISEGIDNLIEASFTPQKEILQDPRVSLFITHCGWASTLETMIAGVPAIAIPISTDQHRNAQVMKRGGGAIVMNKKELVNSEALVRNIKQILENESYRSSSRRTASVIANSPYSGRENFLRNLDFLIKFGPLPNLRIPSHKQSFVEYHMIDVYALISAVPLIAVYFIYTILKSIVRSVLRVGVRKTKKE</sequence>
<evidence type="ECO:0000256" key="4">
    <source>
        <dbReference type="ARBA" id="ARBA00022679"/>
    </source>
</evidence>
<keyword evidence="7 11" id="KW-1133">Transmembrane helix</keyword>
<accession>A0AAN4ZFS4</accession>
<organism evidence="12 13">
    <name type="scientific">Pristionchus mayeri</name>
    <dbReference type="NCBI Taxonomy" id="1317129"/>
    <lineage>
        <taxon>Eukaryota</taxon>
        <taxon>Metazoa</taxon>
        <taxon>Ecdysozoa</taxon>
        <taxon>Nematoda</taxon>
        <taxon>Chromadorea</taxon>
        <taxon>Rhabditida</taxon>
        <taxon>Rhabditina</taxon>
        <taxon>Diplogasteromorpha</taxon>
        <taxon>Diplogasteroidea</taxon>
        <taxon>Neodiplogasteridae</taxon>
        <taxon>Pristionchus</taxon>
    </lineage>
</organism>
<dbReference type="InterPro" id="IPR002213">
    <property type="entry name" value="UDP_glucos_trans"/>
</dbReference>